<reference evidence="5 6" key="1">
    <citation type="journal article" date="2013" name="Appl. Microbiol. Biotechnol.">
        <title>Glycerol assimilation and production of 1,3-propanediol by Citrobacter amalonaticus Y19.</title>
        <authorList>
            <person name="Ainala S.K."/>
            <person name="Ashok S."/>
            <person name="Ko Y."/>
            <person name="Park S."/>
        </authorList>
    </citation>
    <scope>NUCLEOTIDE SEQUENCE [LARGE SCALE GENOMIC DNA]</scope>
    <source>
        <strain evidence="5 6">Y19</strain>
    </source>
</reference>
<dbReference type="InterPro" id="IPR018060">
    <property type="entry name" value="HTH_AraC"/>
</dbReference>
<dbReference type="PROSITE" id="PS01124">
    <property type="entry name" value="HTH_ARAC_FAMILY_2"/>
    <property type="match status" value="1"/>
</dbReference>
<keyword evidence="3" id="KW-0804">Transcription</keyword>
<dbReference type="Pfam" id="PF10114">
    <property type="entry name" value="PocR"/>
    <property type="match status" value="1"/>
</dbReference>
<dbReference type="EMBL" id="CP011132">
    <property type="protein sequence ID" value="AKE58228.1"/>
    <property type="molecule type" value="Genomic_DNA"/>
</dbReference>
<dbReference type="PATRIC" id="fig|1261127.3.peg.664"/>
<dbReference type="OrthoDB" id="9803764at2"/>
<protein>
    <submittedName>
        <fullName evidence="5">Transcriptional regulator</fullName>
    </submittedName>
</protein>
<keyword evidence="2" id="KW-0238">DNA-binding</keyword>
<evidence type="ECO:0000313" key="6">
    <source>
        <dbReference type="Proteomes" id="UP000034085"/>
    </source>
</evidence>
<dbReference type="InterPro" id="IPR009057">
    <property type="entry name" value="Homeodomain-like_sf"/>
</dbReference>
<dbReference type="GO" id="GO:0003700">
    <property type="term" value="F:DNA-binding transcription factor activity"/>
    <property type="evidence" value="ECO:0007669"/>
    <property type="project" value="InterPro"/>
</dbReference>
<dbReference type="PANTHER" id="PTHR43280">
    <property type="entry name" value="ARAC-FAMILY TRANSCRIPTIONAL REGULATOR"/>
    <property type="match status" value="1"/>
</dbReference>
<dbReference type="HOGENOM" id="CLU_036605_0_1_6"/>
<feature type="domain" description="HTH araC/xylS-type" evidence="4">
    <location>
        <begin position="195"/>
        <end position="293"/>
    </location>
</feature>
<sequence length="297" mass="33987">MPQHIQDDVLHTFYSLAEVFAKATGLAAVVVDINGREISACHNFNSFCSLLRTDPRYQKSCQKCDKYCAFEGLKEEKTRILCCHAGLSFFSMPLIRQGHLLGFIICGQVRAKYPEYKTIVIDDDRQWDYDPKIKSAWSQVAVVENNHLVAAANLLSFIINNLNPVQSTTLSNTDVQLSDLRLSAMELSRHEKKLVAALRYIDEHLYEELTLESVAAHVCLSANYFSRFFKKRQGVNFKTWVSQKKMQRASELLCDPTNSIDSIARKLQYAQTSYFCRVFRAAHQTSPQSFRHEQLSL</sequence>
<dbReference type="RefSeq" id="WP_046477569.1">
    <property type="nucleotide sequence ID" value="NZ_CP011132.1"/>
</dbReference>
<gene>
    <name evidence="5" type="ORF">F384_03245</name>
</gene>
<keyword evidence="1" id="KW-0805">Transcription regulation</keyword>
<dbReference type="InterPro" id="IPR018771">
    <property type="entry name" value="PocR_dom"/>
</dbReference>
<dbReference type="AlphaFoldDB" id="A0A0F6REG1"/>
<name>A0A0F6REG1_CITAM</name>
<dbReference type="Pfam" id="PF12833">
    <property type="entry name" value="HTH_18"/>
    <property type="match status" value="1"/>
</dbReference>
<dbReference type="KEGG" id="cama:F384_03245"/>
<evidence type="ECO:0000256" key="3">
    <source>
        <dbReference type="ARBA" id="ARBA00023163"/>
    </source>
</evidence>
<evidence type="ECO:0000256" key="1">
    <source>
        <dbReference type="ARBA" id="ARBA00023015"/>
    </source>
</evidence>
<dbReference type="PROSITE" id="PS00041">
    <property type="entry name" value="HTH_ARAC_FAMILY_1"/>
    <property type="match status" value="1"/>
</dbReference>
<evidence type="ECO:0000256" key="2">
    <source>
        <dbReference type="ARBA" id="ARBA00023125"/>
    </source>
</evidence>
<proteinExistence type="predicted"/>
<dbReference type="GO" id="GO:0043565">
    <property type="term" value="F:sequence-specific DNA binding"/>
    <property type="evidence" value="ECO:0007669"/>
    <property type="project" value="InterPro"/>
</dbReference>
<evidence type="ECO:0000313" key="5">
    <source>
        <dbReference type="EMBL" id="AKE58228.1"/>
    </source>
</evidence>
<dbReference type="Gene3D" id="1.10.10.60">
    <property type="entry name" value="Homeodomain-like"/>
    <property type="match status" value="2"/>
</dbReference>
<accession>A0A0F6REG1</accession>
<evidence type="ECO:0000259" key="4">
    <source>
        <dbReference type="PROSITE" id="PS01124"/>
    </source>
</evidence>
<dbReference type="SUPFAM" id="SSF46689">
    <property type="entry name" value="Homeodomain-like"/>
    <property type="match status" value="2"/>
</dbReference>
<dbReference type="InterPro" id="IPR018062">
    <property type="entry name" value="HTH_AraC-typ_CS"/>
</dbReference>
<dbReference type="SMART" id="SM00342">
    <property type="entry name" value="HTH_ARAC"/>
    <property type="match status" value="1"/>
</dbReference>
<organism evidence="5 6">
    <name type="scientific">Citrobacter amalonaticus Y19</name>
    <dbReference type="NCBI Taxonomy" id="1261127"/>
    <lineage>
        <taxon>Bacteria</taxon>
        <taxon>Pseudomonadati</taxon>
        <taxon>Pseudomonadota</taxon>
        <taxon>Gammaproteobacteria</taxon>
        <taxon>Enterobacterales</taxon>
        <taxon>Enterobacteriaceae</taxon>
        <taxon>Citrobacter</taxon>
    </lineage>
</organism>
<dbReference type="Proteomes" id="UP000034085">
    <property type="component" value="Chromosome"/>
</dbReference>
<dbReference type="PANTHER" id="PTHR43280:SF10">
    <property type="entry name" value="REGULATORY PROTEIN POCR"/>
    <property type="match status" value="1"/>
</dbReference>